<dbReference type="GO" id="GO:0005737">
    <property type="term" value="C:cytoplasm"/>
    <property type="evidence" value="ECO:0007669"/>
    <property type="project" value="TreeGrafter"/>
</dbReference>
<evidence type="ECO:0000313" key="7">
    <source>
        <dbReference type="Proteomes" id="UP000694565"/>
    </source>
</evidence>
<dbReference type="InterPro" id="IPR029066">
    <property type="entry name" value="PLP-binding_barrel"/>
</dbReference>
<dbReference type="PANTHER" id="PTHR11482:SF6">
    <property type="entry name" value="ORNITHINE DECARBOXYLASE 1-RELATED"/>
    <property type="match status" value="1"/>
</dbReference>
<accession>A0A8C2X571</accession>
<dbReference type="AlphaFoldDB" id="A0A8C2X571"/>
<keyword evidence="3" id="KW-0663">Pyridoxal phosphate</keyword>
<keyword evidence="4" id="KW-0456">Lyase</keyword>
<keyword evidence="7" id="KW-1185">Reference proteome</keyword>
<dbReference type="InterPro" id="IPR002433">
    <property type="entry name" value="Orn_de-COase"/>
</dbReference>
<evidence type="ECO:0000256" key="4">
    <source>
        <dbReference type="ARBA" id="ARBA00023239"/>
    </source>
</evidence>
<dbReference type="GO" id="GO:0033387">
    <property type="term" value="P:putrescine biosynthetic process from arginine, via ornithine"/>
    <property type="evidence" value="ECO:0007669"/>
    <property type="project" value="TreeGrafter"/>
</dbReference>
<dbReference type="GeneTree" id="ENSGT00950000182995"/>
<dbReference type="Ensembl" id="ENSCLMT00005012453.1">
    <property type="protein sequence ID" value="ENSCLMP00005011579.1"/>
    <property type="gene ID" value="ENSCLMG00005006252.1"/>
</dbReference>
<comment type="similarity">
    <text evidence="2">Belongs to the Orn/Lys/Arg decarboxylase class-II family.</text>
</comment>
<reference evidence="6" key="1">
    <citation type="submission" date="2025-08" db="UniProtKB">
        <authorList>
            <consortium name="Ensembl"/>
        </authorList>
    </citation>
    <scope>IDENTIFICATION</scope>
</reference>
<dbReference type="GO" id="GO:0004586">
    <property type="term" value="F:ornithine decarboxylase activity"/>
    <property type="evidence" value="ECO:0007669"/>
    <property type="project" value="TreeGrafter"/>
</dbReference>
<dbReference type="Pfam" id="PF02784">
    <property type="entry name" value="Orn_Arg_deC_N"/>
    <property type="match status" value="1"/>
</dbReference>
<comment type="cofactor">
    <cofactor evidence="1">
        <name>pyridoxal 5'-phosphate</name>
        <dbReference type="ChEBI" id="CHEBI:597326"/>
    </cofactor>
</comment>
<dbReference type="PRINTS" id="PR01182">
    <property type="entry name" value="ORNDCRBXLASE"/>
</dbReference>
<feature type="domain" description="Orn/DAP/Arg decarboxylase 2 N-terminal" evidence="5">
    <location>
        <begin position="52"/>
        <end position="153"/>
    </location>
</feature>
<evidence type="ECO:0000259" key="5">
    <source>
        <dbReference type="Pfam" id="PF02784"/>
    </source>
</evidence>
<dbReference type="SUPFAM" id="SSF51419">
    <property type="entry name" value="PLP-binding barrel"/>
    <property type="match status" value="1"/>
</dbReference>
<dbReference type="InterPro" id="IPR022644">
    <property type="entry name" value="De-COase2_N"/>
</dbReference>
<reference evidence="6" key="2">
    <citation type="submission" date="2025-09" db="UniProtKB">
        <authorList>
            <consortium name="Ensembl"/>
        </authorList>
    </citation>
    <scope>IDENTIFICATION</scope>
</reference>
<evidence type="ECO:0000256" key="3">
    <source>
        <dbReference type="ARBA" id="ARBA00022898"/>
    </source>
</evidence>
<organism evidence="6 7">
    <name type="scientific">Cyclopterus lumpus</name>
    <name type="common">Lumpsucker</name>
    <dbReference type="NCBI Taxonomy" id="8103"/>
    <lineage>
        <taxon>Eukaryota</taxon>
        <taxon>Metazoa</taxon>
        <taxon>Chordata</taxon>
        <taxon>Craniata</taxon>
        <taxon>Vertebrata</taxon>
        <taxon>Euteleostomi</taxon>
        <taxon>Actinopterygii</taxon>
        <taxon>Neopterygii</taxon>
        <taxon>Teleostei</taxon>
        <taxon>Neoteleostei</taxon>
        <taxon>Acanthomorphata</taxon>
        <taxon>Eupercaria</taxon>
        <taxon>Perciformes</taxon>
        <taxon>Cottioidei</taxon>
        <taxon>Cottales</taxon>
        <taxon>Cyclopteridae</taxon>
        <taxon>Cyclopterus</taxon>
    </lineage>
</organism>
<protein>
    <recommendedName>
        <fullName evidence="5">Orn/DAP/Arg decarboxylase 2 N-terminal domain-containing protein</fullName>
    </recommendedName>
</protein>
<dbReference type="PANTHER" id="PTHR11482">
    <property type="entry name" value="ARGININE/DIAMINOPIMELATE/ORNITHINE DECARBOXYLASE"/>
    <property type="match status" value="1"/>
</dbReference>
<dbReference type="Gene3D" id="3.20.20.10">
    <property type="entry name" value="Alanine racemase"/>
    <property type="match status" value="1"/>
</dbReference>
<dbReference type="Proteomes" id="UP000694565">
    <property type="component" value="Unplaced"/>
</dbReference>
<name>A0A8C2X571_CYCLU</name>
<proteinExistence type="inferred from homology"/>
<evidence type="ECO:0000256" key="2">
    <source>
        <dbReference type="ARBA" id="ARBA00008872"/>
    </source>
</evidence>
<evidence type="ECO:0000313" key="6">
    <source>
        <dbReference type="Ensembl" id="ENSCLMP00005011579.1"/>
    </source>
</evidence>
<evidence type="ECO:0000256" key="1">
    <source>
        <dbReference type="ARBA" id="ARBA00001933"/>
    </source>
</evidence>
<sequence>VVQVLSPENCVIDILDTGRTIRDFIDDKIKEKQVNFALLVQDDEEPFYVANLDSIFERQLRWRTNLPRVKPFYAVKCNNDAAVLRMSALDSGFNCASGDPAGAVPDKIIYAHTTKPLSHIKYACTHGVDTITFDNKDELLKISRCHAKANQLLSCWDVLEIWAWRSLGSAFM</sequence>